<comment type="caution">
    <text evidence="1">The sequence shown here is derived from an EMBL/GenBank/DDBJ whole genome shotgun (WGS) entry which is preliminary data.</text>
</comment>
<dbReference type="Proteomes" id="UP000532247">
    <property type="component" value="Unassembled WGS sequence"/>
</dbReference>
<name>A0A7Y4B4J0_VIBAL</name>
<evidence type="ECO:0000313" key="1">
    <source>
        <dbReference type="EMBL" id="NOI10537.1"/>
    </source>
</evidence>
<protein>
    <submittedName>
        <fullName evidence="1">Uncharacterized protein</fullName>
    </submittedName>
</protein>
<dbReference type="RefSeq" id="WP_064354028.1">
    <property type="nucleotide sequence ID" value="NZ_AP023187.1"/>
</dbReference>
<dbReference type="AlphaFoldDB" id="A0A7Y4B4J0"/>
<gene>
    <name evidence="1" type="ORF">F0254_17025</name>
</gene>
<dbReference type="EMBL" id="VTYF01000010">
    <property type="protein sequence ID" value="NOI10537.1"/>
    <property type="molecule type" value="Genomic_DNA"/>
</dbReference>
<evidence type="ECO:0000313" key="2">
    <source>
        <dbReference type="Proteomes" id="UP000532247"/>
    </source>
</evidence>
<proteinExistence type="predicted"/>
<organism evidence="1 2">
    <name type="scientific">Vibrio alginolyticus</name>
    <dbReference type="NCBI Taxonomy" id="663"/>
    <lineage>
        <taxon>Bacteria</taxon>
        <taxon>Pseudomonadati</taxon>
        <taxon>Pseudomonadota</taxon>
        <taxon>Gammaproteobacteria</taxon>
        <taxon>Vibrionales</taxon>
        <taxon>Vibrionaceae</taxon>
        <taxon>Vibrio</taxon>
    </lineage>
</organism>
<sequence length="128" mass="15138">MKAYKSTLLFVFTLITFSNSFAFDCVNERDFVISEDHWIHSLSPEIQYYTVMYLSEKTVEQCLKEKPSEKTKKLRLKLEKAIGTEKLSEIEREFIFLFDTRSAFDALGLDIMSDDFLQKLRDHEFSKN</sequence>
<reference evidence="1 2" key="1">
    <citation type="submission" date="2019-09" db="EMBL/GenBank/DDBJ databases">
        <title>Draft genome sequencing and comparative genomics of hatchery-associated Vibrios.</title>
        <authorList>
            <person name="Kehlet-Delgado H."/>
            <person name="Mueller R.S."/>
        </authorList>
    </citation>
    <scope>NUCLEOTIDE SEQUENCE [LARGE SCALE GENOMIC DNA]</scope>
    <source>
        <strain evidence="1 2">081416A</strain>
    </source>
</reference>
<accession>A0A7Y4B4J0</accession>